<dbReference type="PANTHER" id="PTHR40032">
    <property type="entry name" value="EXPORTED PROTEIN-RELATED"/>
    <property type="match status" value="1"/>
</dbReference>
<feature type="compositionally biased region" description="Basic and acidic residues" evidence="1">
    <location>
        <begin position="149"/>
        <end position="167"/>
    </location>
</feature>
<organism evidence="3 4">
    <name type="scientific">Paenibacillus sambharensis</name>
    <dbReference type="NCBI Taxonomy" id="1803190"/>
    <lineage>
        <taxon>Bacteria</taxon>
        <taxon>Bacillati</taxon>
        <taxon>Bacillota</taxon>
        <taxon>Bacilli</taxon>
        <taxon>Bacillales</taxon>
        <taxon>Paenibacillaceae</taxon>
        <taxon>Paenibacillus</taxon>
    </lineage>
</organism>
<dbReference type="Proteomes" id="UP000249522">
    <property type="component" value="Unassembled WGS sequence"/>
</dbReference>
<evidence type="ECO:0000259" key="2">
    <source>
        <dbReference type="Pfam" id="PF12671"/>
    </source>
</evidence>
<reference evidence="3 4" key="1">
    <citation type="submission" date="2018-06" db="EMBL/GenBank/DDBJ databases">
        <title>Paenibacillus imtechensis sp. nov.</title>
        <authorList>
            <person name="Pinnaka A.K."/>
            <person name="Singh H."/>
            <person name="Kaur M."/>
        </authorList>
    </citation>
    <scope>NUCLEOTIDE SEQUENCE [LARGE SCALE GENOMIC DNA]</scope>
    <source>
        <strain evidence="3 4">SMB1</strain>
    </source>
</reference>
<proteinExistence type="predicted"/>
<dbReference type="PANTHER" id="PTHR40032:SF1">
    <property type="entry name" value="EXPORTED PROTEIN"/>
    <property type="match status" value="1"/>
</dbReference>
<evidence type="ECO:0000256" key="1">
    <source>
        <dbReference type="SAM" id="MobiDB-lite"/>
    </source>
</evidence>
<dbReference type="EMBL" id="QKRB01000044">
    <property type="protein sequence ID" value="PZD95621.1"/>
    <property type="molecule type" value="Genomic_DNA"/>
</dbReference>
<keyword evidence="4" id="KW-1185">Reference proteome</keyword>
<protein>
    <recommendedName>
        <fullName evidence="2">Putative amidase domain-containing protein</fullName>
    </recommendedName>
</protein>
<dbReference type="AlphaFoldDB" id="A0A2W1LV10"/>
<evidence type="ECO:0000313" key="4">
    <source>
        <dbReference type="Proteomes" id="UP000249522"/>
    </source>
</evidence>
<evidence type="ECO:0000313" key="3">
    <source>
        <dbReference type="EMBL" id="PZD95621.1"/>
    </source>
</evidence>
<dbReference type="OrthoDB" id="9812429at2"/>
<dbReference type="Pfam" id="PF12671">
    <property type="entry name" value="Amidase_6"/>
    <property type="match status" value="1"/>
</dbReference>
<name>A0A2W1LV10_9BACL</name>
<comment type="caution">
    <text evidence="3">The sequence shown here is derived from an EMBL/GenBank/DDBJ whole genome shotgun (WGS) entry which is preliminary data.</text>
</comment>
<accession>A0A2W1LV10</accession>
<sequence>MPAKQVKAPENDRLKGWKAAVYEYVKLVNQAGIEPLRSHAEQSVADPDCLQRVELLCTRVQRREQQREAEAVRQETHVRLLGTEERPDGLSVELERWIKRLIRQGSAVYTEERVEQERLLLEGSQDNWRVIRVEPGPGERAMKAAGAQEGRDGGTARRTADPDHDQDSAYGQQSGKHETGALERHWHSGSRWESGDTPIKPLSLPYINYELLHDFNHRDPEIPYRRDLAAAYADRWWNESNPAYELFDVNCTNYVSQCVFAGHAPMNYTGRRESGWWYKGRTGGREWWSYSWSVSNALAGYLSGDRPQGLRAEVVRSPEQLQLGDVIAYDWDGSGRYGHSTVVTAFDRQGMPLVNANTVSSRHRYWDYKDSYAWSESTRYRFFHIADYF</sequence>
<dbReference type="RefSeq" id="WP_111147251.1">
    <property type="nucleotide sequence ID" value="NZ_QKRB01000044.1"/>
</dbReference>
<gene>
    <name evidence="3" type="ORF">DNH61_13960</name>
</gene>
<feature type="region of interest" description="Disordered" evidence="1">
    <location>
        <begin position="134"/>
        <end position="195"/>
    </location>
</feature>
<feature type="domain" description="Putative amidase" evidence="2">
    <location>
        <begin position="224"/>
        <end position="375"/>
    </location>
</feature>
<feature type="compositionally biased region" description="Basic and acidic residues" evidence="1">
    <location>
        <begin position="175"/>
        <end position="186"/>
    </location>
</feature>
<dbReference type="InterPro" id="IPR024301">
    <property type="entry name" value="Amidase_6"/>
</dbReference>